<gene>
    <name evidence="2" type="ORF">FJW01_15460</name>
</gene>
<dbReference type="OrthoDB" id="9789501at2"/>
<accession>A0A506Q370</accession>
<evidence type="ECO:0000313" key="2">
    <source>
        <dbReference type="EMBL" id="TPV38900.1"/>
    </source>
</evidence>
<feature type="domain" description="RES" evidence="1">
    <location>
        <begin position="17"/>
        <end position="142"/>
    </location>
</feature>
<dbReference type="SMART" id="SM00953">
    <property type="entry name" value="RES"/>
    <property type="match status" value="1"/>
</dbReference>
<dbReference type="Pfam" id="PF08808">
    <property type="entry name" value="RES"/>
    <property type="match status" value="1"/>
</dbReference>
<dbReference type="Proteomes" id="UP000317747">
    <property type="component" value="Unassembled WGS sequence"/>
</dbReference>
<comment type="caution">
    <text evidence="2">The sequence shown here is derived from an EMBL/GenBank/DDBJ whole genome shotgun (WGS) entry which is preliminary data.</text>
</comment>
<keyword evidence="3" id="KW-1185">Reference proteome</keyword>
<sequence>MDVPFFRLAKQEYVTTAFDGFGARTYGGRWNSVGMSCVYLGSSRALCVQEALVHLTVQDLSHDYAMLAISVPESLITELSLAALPADWQADPAPLSTRQIGDAWLARPENGLILRVPGTLTGRWNALFNPRHPAAADIVSQRIIEPFFFDPRFGLQQGH</sequence>
<dbReference type="AlphaFoldDB" id="A0A506Q370"/>
<dbReference type="EMBL" id="VHJA01000064">
    <property type="protein sequence ID" value="TPV38900.1"/>
    <property type="molecule type" value="Genomic_DNA"/>
</dbReference>
<reference evidence="2 3" key="1">
    <citation type="submission" date="2019-06" db="EMBL/GenBank/DDBJ databases">
        <title>Taxogenomics and systematics of the genus Pantoea.</title>
        <authorList>
            <person name="Tambong J.T."/>
        </authorList>
    </citation>
    <scope>NUCLEOTIDE SEQUENCE [LARGE SCALE GENOMIC DNA]</scope>
    <source>
        <strain evidence="2 3">LMG 24200</strain>
    </source>
</reference>
<dbReference type="RefSeq" id="WP_140917237.1">
    <property type="nucleotide sequence ID" value="NZ_CP071405.1"/>
</dbReference>
<protein>
    <submittedName>
        <fullName evidence="2">RES domain-containing protein</fullName>
    </submittedName>
</protein>
<evidence type="ECO:0000259" key="1">
    <source>
        <dbReference type="SMART" id="SM00953"/>
    </source>
</evidence>
<name>A0A506Q370_9GAMM</name>
<dbReference type="InterPro" id="IPR014914">
    <property type="entry name" value="RES_dom"/>
</dbReference>
<organism evidence="2 3">
    <name type="scientific">Pantoea deleyi</name>
    <dbReference type="NCBI Taxonomy" id="470932"/>
    <lineage>
        <taxon>Bacteria</taxon>
        <taxon>Pseudomonadati</taxon>
        <taxon>Pseudomonadota</taxon>
        <taxon>Gammaproteobacteria</taxon>
        <taxon>Enterobacterales</taxon>
        <taxon>Erwiniaceae</taxon>
        <taxon>Pantoea</taxon>
    </lineage>
</organism>
<proteinExistence type="predicted"/>
<evidence type="ECO:0000313" key="3">
    <source>
        <dbReference type="Proteomes" id="UP000317747"/>
    </source>
</evidence>